<protein>
    <recommendedName>
        <fullName evidence="3">Prophage tail endopeptidase domain-containing protein</fullName>
    </recommendedName>
</protein>
<dbReference type="NCBIfam" id="TIGR01665">
    <property type="entry name" value="put_anti_recept"/>
    <property type="match status" value="1"/>
</dbReference>
<organism evidence="1 2">
    <name type="scientific">Staphylococcus agnetis</name>
    <dbReference type="NCBI Taxonomy" id="985762"/>
    <lineage>
        <taxon>Bacteria</taxon>
        <taxon>Bacillati</taxon>
        <taxon>Bacillota</taxon>
        <taxon>Bacilli</taxon>
        <taxon>Bacillales</taxon>
        <taxon>Staphylococcaceae</taxon>
        <taxon>Staphylococcus</taxon>
    </lineage>
</organism>
<accession>A0ABD7TR94</accession>
<proteinExistence type="predicted"/>
<evidence type="ECO:0000313" key="1">
    <source>
        <dbReference type="EMBL" id="UXU56496.1"/>
    </source>
</evidence>
<gene>
    <name evidence="1" type="ORF">MUA95_07945</name>
</gene>
<reference evidence="1" key="1">
    <citation type="submission" date="2022-03" db="EMBL/GenBank/DDBJ databases">
        <title>Comparative Genomics of East African Camel-Associated Staphylococcaceae spp.: Diversity and Inheritance of Traits Involved in Host-Pathogen Interactions.</title>
        <authorList>
            <person name="Akarsu H."/>
            <person name="Liljander A."/>
            <person name="Younan M."/>
            <person name="Brodard I."/>
            <person name="Glucks I."/>
            <person name="Labroussaa F."/>
            <person name="Overesch G."/>
            <person name="Kuhnert P."/>
            <person name="Perreten V."/>
            <person name="Drexler J.F."/>
            <person name="Corman V.M."/>
            <person name="Falquet L."/>
            <person name="Jores J."/>
        </authorList>
    </citation>
    <scope>NUCLEOTIDE SEQUENCE</scope>
    <source>
        <strain evidence="1">IVB6197</strain>
    </source>
</reference>
<dbReference type="AlphaFoldDB" id="A0ABD7TR94"/>
<dbReference type="Proteomes" id="UP001065705">
    <property type="component" value="Chromosome"/>
</dbReference>
<dbReference type="RefSeq" id="WP_262626167.1">
    <property type="nucleotide sequence ID" value="NZ_CP094809.1"/>
</dbReference>
<evidence type="ECO:0008006" key="3">
    <source>
        <dbReference type="Google" id="ProtNLM"/>
    </source>
</evidence>
<name>A0ABD7TR94_9STAP</name>
<evidence type="ECO:0000313" key="2">
    <source>
        <dbReference type="Proteomes" id="UP001065705"/>
    </source>
</evidence>
<dbReference type="InterPro" id="IPR007119">
    <property type="entry name" value="Phage_tail_spike_N"/>
</dbReference>
<sequence>MIPILKYNEQGELKQVDEIAKRDLYSAIHSRKAENDEERFVGTCTNVYGDILEDAYSYILIPYDDGYREFVVNHTEQYDDVIDFEADASYFEFLKKSKPREPKKLEKVTLKEAMNFCLQGTRFNVGTVEYAGTATIKWTDYNNPYDILKIICTAFNVQFEARIEVSNTSVVNRYIDVRLKGALFNGKEIVRGKDLISLKRTVDKSEIVTALFAVGPDPEEGKQRLTTFVTDDNAQERWGEPDGRYRWDVYSPETENNNMTLSRLTTLAKVALNKRINAAVSYEIVQYDLEYLYPHEKVRFGDLVRIKDVEFKPPLYAEAEVIEMERNIINPSDTKYVVGSIKEFKESDLLQRFGFLWVSIKRKLEDNFNNVGTIVNQVVADELQYVEKKILKSQTEPEHPVDGMYWYDTSNERVGVLKKRIDGEWINVSEEEHNSIGGLSREVSMYRALMSTFENLAIQHQQLYRQVTEVMDSPYLISDQLRNTVNDNLNALIGVYNNIKSRLDSINEDTATIDFLVGTQALFQDYRAKLLTLDKSVQTAKVSIDERLKILQQQYTDEKFKNAMKQVADTFGIKQDESGRFIGPPETIAHMIDVLKTETKEEMSTLLKRAEYQTDKEGIVERLDASDSERKQLSSLISDRVTLSEYKKGLDSIKIGGVNLFQTYNSSLNNSRVHPSITSTYSFTGEYWATTLYTADYLREVLEPGEEYTYSYELEISRLSEHDVQYSGQHGIIFYSASNRDDTNLSYQILERAVGNNIKVTKTFKAPEITDHRFVAYSGLYTPDGRLGTQRDSNLVEIRNLKLEKGNKATDWTPAPEDINSDILNAEHKAKQYADNLKQQQDEILATYDTRINQNGRDIEQRATKEEYNSSKQLLDKTIAQVVTSAVNGVSASYNDNGTISEIMLDKQGLSLNSHLININDGDVSIQNGITTIKDLVANKITSGQIRSNDGGLIFDIDKNVMNVYESGAVNFYTKGRISFNSGNSRLDIFQQNTSDGRNVLHIGGDLFAYGTGLTDPNREAYTGFSIYPAYGAIRHSAGQHLFTAGGTTGQLGWGMDLRNRNNSSNPTITLKPYWESGNRPNFYLGYNDAILTGIYTQNLYGVEWLNEQLFMKKVTYNNRQSMAITNGTGGWGLLFSDSVYIYNASTNRVYTNLLSLTKM</sequence>
<dbReference type="EMBL" id="CP094809">
    <property type="protein sequence ID" value="UXU56496.1"/>
    <property type="molecule type" value="Genomic_DNA"/>
</dbReference>